<dbReference type="RefSeq" id="WP_028480338.1">
    <property type="nucleotide sequence ID" value="NZ_LVVZ01000014.1"/>
</dbReference>
<name>A0A1U7JIU7_9HYPH</name>
<dbReference type="PANTHER" id="PTHR42832">
    <property type="entry name" value="AMINO ACID AMINOTRANSFERASE"/>
    <property type="match status" value="1"/>
</dbReference>
<dbReference type="PANTHER" id="PTHR42832:SF3">
    <property type="entry name" value="L-GLUTAMINE--4-(METHYLSULFANYL)-2-OXOBUTANOATE AMINOTRANSFERASE"/>
    <property type="match status" value="1"/>
</dbReference>
<comment type="caution">
    <text evidence="5">The sequence shown here is derived from an EMBL/GenBank/DDBJ whole genome shotgun (WGS) entry which is preliminary data.</text>
</comment>
<dbReference type="InterPro" id="IPR015421">
    <property type="entry name" value="PyrdxlP-dep_Trfase_major"/>
</dbReference>
<sequence>MSNSQKKPASGGNPFQRLRVQLEGIQPALEPITLTIGEPKHEPPQFFMEVLSENREGFRKYPPIHGTPAFREAVGAWLCNRYGLGQSLDAERSVIPLNGSREGLVTACVSARDYLGKTGDKPAVILPNPFYQSYGAGAHMAGAELVLLPEQGTGVLPDLKVLDPTLLDRTIAFYFASPANPQGTVAPMAYWKELISLARKHNFMVFADECYSEIYRTTPPTGVLEAAHALDGTFKNVVTFNSLSKRSNLPGLRCGFAAGDPDFIQFYADFRNIASPQVPLPAQAVAVRAYGDEEHVIETRRLYNEKYEAAEAILSPLFGSVMNDGGFFLWLDTSRWGGGIKTAEKLWREAGVKVLPGAYIASDMPDGTNPGAAYIRLALVDSLDISREAFKRIVTCLE</sequence>
<dbReference type="EMBL" id="LVVZ01000014">
    <property type="protein sequence ID" value="OKL44649.1"/>
    <property type="molecule type" value="Genomic_DNA"/>
</dbReference>
<protein>
    <submittedName>
        <fullName evidence="5">Aspartate aminotransferase</fullName>
    </submittedName>
</protein>
<feature type="domain" description="Aminotransferase class I/classII large" evidence="4">
    <location>
        <begin position="32"/>
        <end position="360"/>
    </location>
</feature>
<evidence type="ECO:0000256" key="1">
    <source>
        <dbReference type="ARBA" id="ARBA00001933"/>
    </source>
</evidence>
<dbReference type="InterPro" id="IPR015422">
    <property type="entry name" value="PyrdxlP-dep_Trfase_small"/>
</dbReference>
<dbReference type="InterPro" id="IPR004839">
    <property type="entry name" value="Aminotransferase_I/II_large"/>
</dbReference>
<dbReference type="Pfam" id="PF00155">
    <property type="entry name" value="Aminotran_1_2"/>
    <property type="match status" value="1"/>
</dbReference>
<dbReference type="InterPro" id="IPR050881">
    <property type="entry name" value="LL-DAP_aminotransferase"/>
</dbReference>
<dbReference type="STRING" id="197461.A3843_09785"/>
<comment type="cofactor">
    <cofactor evidence="1">
        <name>pyridoxal 5'-phosphate</name>
        <dbReference type="ChEBI" id="CHEBI:597326"/>
    </cofactor>
</comment>
<evidence type="ECO:0000256" key="2">
    <source>
        <dbReference type="ARBA" id="ARBA00022576"/>
    </source>
</evidence>
<keyword evidence="2 5" id="KW-0032">Aminotransferase</keyword>
<organism evidence="5 6">
    <name type="scientific">Pseudovibrio exalbescens</name>
    <dbReference type="NCBI Taxonomy" id="197461"/>
    <lineage>
        <taxon>Bacteria</taxon>
        <taxon>Pseudomonadati</taxon>
        <taxon>Pseudomonadota</taxon>
        <taxon>Alphaproteobacteria</taxon>
        <taxon>Hyphomicrobiales</taxon>
        <taxon>Stappiaceae</taxon>
        <taxon>Pseudovibrio</taxon>
    </lineage>
</organism>
<evidence type="ECO:0000313" key="5">
    <source>
        <dbReference type="EMBL" id="OKL44649.1"/>
    </source>
</evidence>
<dbReference type="GO" id="GO:0030170">
    <property type="term" value="F:pyridoxal phosphate binding"/>
    <property type="evidence" value="ECO:0007669"/>
    <property type="project" value="InterPro"/>
</dbReference>
<dbReference type="OrthoDB" id="9813612at2"/>
<evidence type="ECO:0000313" key="6">
    <source>
        <dbReference type="Proteomes" id="UP000185783"/>
    </source>
</evidence>
<dbReference type="Gene3D" id="3.40.640.10">
    <property type="entry name" value="Type I PLP-dependent aspartate aminotransferase-like (Major domain)"/>
    <property type="match status" value="1"/>
</dbReference>
<keyword evidence="3 5" id="KW-0808">Transferase</keyword>
<accession>A0A1U7JIU7</accession>
<dbReference type="InterPro" id="IPR015424">
    <property type="entry name" value="PyrdxlP-dep_Trfase"/>
</dbReference>
<dbReference type="Gene3D" id="3.90.1150.10">
    <property type="entry name" value="Aspartate Aminotransferase, domain 1"/>
    <property type="match status" value="1"/>
</dbReference>
<dbReference type="AlphaFoldDB" id="A0A1U7JIU7"/>
<dbReference type="SUPFAM" id="SSF53383">
    <property type="entry name" value="PLP-dependent transferases"/>
    <property type="match status" value="1"/>
</dbReference>
<reference evidence="5 6" key="1">
    <citation type="submission" date="2016-03" db="EMBL/GenBank/DDBJ databases">
        <title>Genome sequence of Nesiotobacter sp. nov., a moderately halophilic alphaproteobacterium isolated from the Yellow Sea, China.</title>
        <authorList>
            <person name="Zhang G."/>
            <person name="Zhang R."/>
        </authorList>
    </citation>
    <scope>NUCLEOTIDE SEQUENCE [LARGE SCALE GENOMIC DNA]</scope>
    <source>
        <strain evidence="5 6">WB1-6</strain>
    </source>
</reference>
<dbReference type="CDD" id="cd00609">
    <property type="entry name" value="AAT_like"/>
    <property type="match status" value="1"/>
</dbReference>
<proteinExistence type="predicted"/>
<evidence type="ECO:0000256" key="3">
    <source>
        <dbReference type="ARBA" id="ARBA00022679"/>
    </source>
</evidence>
<dbReference type="Proteomes" id="UP000185783">
    <property type="component" value="Unassembled WGS sequence"/>
</dbReference>
<keyword evidence="6" id="KW-1185">Reference proteome</keyword>
<dbReference type="GO" id="GO:0008483">
    <property type="term" value="F:transaminase activity"/>
    <property type="evidence" value="ECO:0007669"/>
    <property type="project" value="UniProtKB-KW"/>
</dbReference>
<evidence type="ECO:0000259" key="4">
    <source>
        <dbReference type="Pfam" id="PF00155"/>
    </source>
</evidence>
<gene>
    <name evidence="5" type="ORF">A3843_09785</name>
</gene>